<dbReference type="AlphaFoldDB" id="A0A8X8VYQ7"/>
<dbReference type="Proteomes" id="UP000298416">
    <property type="component" value="Unassembled WGS sequence"/>
</dbReference>
<dbReference type="InterPro" id="IPR001810">
    <property type="entry name" value="F-box_dom"/>
</dbReference>
<dbReference type="OrthoDB" id="1867629at2759"/>
<evidence type="ECO:0000259" key="1">
    <source>
        <dbReference type="SMART" id="SM00256"/>
    </source>
</evidence>
<feature type="domain" description="F-box" evidence="1">
    <location>
        <begin position="1"/>
        <end position="41"/>
    </location>
</feature>
<dbReference type="InterPro" id="IPR036047">
    <property type="entry name" value="F-box-like_dom_sf"/>
</dbReference>
<name>A0A8X8VYQ7_SALSN</name>
<reference evidence="2" key="2">
    <citation type="submission" date="2020-08" db="EMBL/GenBank/DDBJ databases">
        <title>Plant Genome Project.</title>
        <authorList>
            <person name="Zhang R.-G."/>
        </authorList>
    </citation>
    <scope>NUCLEOTIDE SEQUENCE</scope>
    <source>
        <strain evidence="2">Huo1</strain>
        <tissue evidence="2">Leaf</tissue>
    </source>
</reference>
<dbReference type="PANTHER" id="PTHR31672:SF13">
    <property type="entry name" value="F-BOX PROTEIN CPR30-LIKE"/>
    <property type="match status" value="1"/>
</dbReference>
<dbReference type="Pfam" id="PF07734">
    <property type="entry name" value="FBA_1"/>
    <property type="match status" value="1"/>
</dbReference>
<comment type="caution">
    <text evidence="2">The sequence shown here is derived from an EMBL/GenBank/DDBJ whole genome shotgun (WGS) entry which is preliminary data.</text>
</comment>
<dbReference type="PANTHER" id="PTHR31672">
    <property type="entry name" value="BNACNNG10540D PROTEIN"/>
    <property type="match status" value="1"/>
</dbReference>
<dbReference type="SUPFAM" id="SSF81383">
    <property type="entry name" value="F-box domain"/>
    <property type="match status" value="1"/>
</dbReference>
<dbReference type="Pfam" id="PF00646">
    <property type="entry name" value="F-box"/>
    <property type="match status" value="1"/>
</dbReference>
<keyword evidence="3" id="KW-1185">Reference proteome</keyword>
<evidence type="ECO:0000313" key="2">
    <source>
        <dbReference type="EMBL" id="KAG6384850.1"/>
    </source>
</evidence>
<sequence length="368" mass="43193">MNTDVCTEILLHLPVESLLRFRAVCKFWCYVIDSPSFRERHINNNNNVVSDDMVRLELYFNNGQLRVLHNTKPLLTYKSDQLMGYEFSSYLDHQGLVRLYGPVMGLVCIYDMQLRRPIAICNPCLGQLRLLPPITTSSYSNPYPCEISKREVAIGFDEDYKVAQLLLCRRHSCLHGLMYSRKTDSWKDLAGVNGNLQICSISPMKQVCENGRFAHWYVVSCMGYSLVEAYILSLDMKNEVFRTIRLFQGHCNSTDIAVTYVADDEHSFWRLDLPRDPSRGWVRIYRSSFCESRYGGRIISWAPLTNVQFPFYEGLGLWRRTSCVFFKYWKYMFVFDYRACKYSYWPCYNHLPVLFKHRCSFVTLENVS</sequence>
<gene>
    <name evidence="2" type="ORF">SASPL_153669</name>
</gene>
<accession>A0A8X8VYQ7</accession>
<evidence type="ECO:0000313" key="3">
    <source>
        <dbReference type="Proteomes" id="UP000298416"/>
    </source>
</evidence>
<proteinExistence type="predicted"/>
<organism evidence="2">
    <name type="scientific">Salvia splendens</name>
    <name type="common">Scarlet sage</name>
    <dbReference type="NCBI Taxonomy" id="180675"/>
    <lineage>
        <taxon>Eukaryota</taxon>
        <taxon>Viridiplantae</taxon>
        <taxon>Streptophyta</taxon>
        <taxon>Embryophyta</taxon>
        <taxon>Tracheophyta</taxon>
        <taxon>Spermatophyta</taxon>
        <taxon>Magnoliopsida</taxon>
        <taxon>eudicotyledons</taxon>
        <taxon>Gunneridae</taxon>
        <taxon>Pentapetalae</taxon>
        <taxon>asterids</taxon>
        <taxon>lamiids</taxon>
        <taxon>Lamiales</taxon>
        <taxon>Lamiaceae</taxon>
        <taxon>Nepetoideae</taxon>
        <taxon>Mentheae</taxon>
        <taxon>Salviinae</taxon>
        <taxon>Salvia</taxon>
        <taxon>Salvia subgen. Calosphace</taxon>
        <taxon>core Calosphace</taxon>
    </lineage>
</organism>
<protein>
    <recommendedName>
        <fullName evidence="1">F-box domain-containing protein</fullName>
    </recommendedName>
</protein>
<dbReference type="NCBIfam" id="TIGR01640">
    <property type="entry name" value="F_box_assoc_1"/>
    <property type="match status" value="1"/>
</dbReference>
<dbReference type="Gene3D" id="1.20.1280.50">
    <property type="match status" value="1"/>
</dbReference>
<reference evidence="2" key="1">
    <citation type="submission" date="2018-01" db="EMBL/GenBank/DDBJ databases">
        <authorList>
            <person name="Mao J.F."/>
        </authorList>
    </citation>
    <scope>NUCLEOTIDE SEQUENCE</scope>
    <source>
        <strain evidence="2">Huo1</strain>
        <tissue evidence="2">Leaf</tissue>
    </source>
</reference>
<dbReference type="InterPro" id="IPR050796">
    <property type="entry name" value="SCF_F-box_component"/>
</dbReference>
<dbReference type="SMART" id="SM00256">
    <property type="entry name" value="FBOX"/>
    <property type="match status" value="1"/>
</dbReference>
<dbReference type="EMBL" id="PNBA02000022">
    <property type="protein sequence ID" value="KAG6384850.1"/>
    <property type="molecule type" value="Genomic_DNA"/>
</dbReference>
<dbReference type="InterPro" id="IPR017451">
    <property type="entry name" value="F-box-assoc_interact_dom"/>
</dbReference>
<dbReference type="InterPro" id="IPR006527">
    <property type="entry name" value="F-box-assoc_dom_typ1"/>
</dbReference>